<evidence type="ECO:0000259" key="9">
    <source>
        <dbReference type="SMART" id="SM00849"/>
    </source>
</evidence>
<dbReference type="Pfam" id="PF12706">
    <property type="entry name" value="Lactamase_B_2"/>
    <property type="match status" value="1"/>
</dbReference>
<comment type="catalytic activity">
    <reaction evidence="8">
        <text>Endonucleolytic cleavage of RNA, removing extra 3' nucleotides from tRNA precursor, generating 3' termini of tRNAs. A 3'-hydroxy group is left at the tRNA terminus and a 5'-phosphoryl group is left at the trailer molecule.</text>
        <dbReference type="EC" id="3.1.26.11"/>
    </reaction>
</comment>
<dbReference type="FunFam" id="3.60.15.10:FF:000139">
    <property type="entry name" value="Ribonuclease Z"/>
    <property type="match status" value="1"/>
</dbReference>
<comment type="function">
    <text evidence="8">Zinc phosphodiesterase, which displays some tRNA 3'-processing endonuclease activity. Probably involved in tRNA maturation, by removing a 3'-trailer from precursor tRNA.</text>
</comment>
<keyword evidence="6 8" id="KW-0378">Hydrolase</keyword>
<dbReference type="EC" id="3.1.26.11" evidence="8"/>
<dbReference type="NCBIfam" id="NF000801">
    <property type="entry name" value="PRK00055.1-3"/>
    <property type="match status" value="1"/>
</dbReference>
<comment type="similarity">
    <text evidence="8">Belongs to the RNase Z family.</text>
</comment>
<evidence type="ECO:0000256" key="5">
    <source>
        <dbReference type="ARBA" id="ARBA00022759"/>
    </source>
</evidence>
<evidence type="ECO:0000256" key="6">
    <source>
        <dbReference type="ARBA" id="ARBA00022801"/>
    </source>
</evidence>
<dbReference type="AlphaFoldDB" id="A0A0E4BVF2"/>
<evidence type="ECO:0000313" key="10">
    <source>
        <dbReference type="EMBL" id="BAR61154.1"/>
    </source>
</evidence>
<feature type="binding site" evidence="8">
    <location>
        <position position="140"/>
    </location>
    <ligand>
        <name>Zn(2+)</name>
        <dbReference type="ChEBI" id="CHEBI:29105"/>
        <label>1</label>
        <note>catalytic</note>
    </ligand>
</feature>
<dbReference type="GO" id="GO:0042781">
    <property type="term" value="F:3'-tRNA processing endoribonuclease activity"/>
    <property type="evidence" value="ECO:0007669"/>
    <property type="project" value="UniProtKB-UniRule"/>
</dbReference>
<keyword evidence="4 8" id="KW-0479">Metal-binding</keyword>
<feature type="binding site" evidence="8">
    <location>
        <position position="211"/>
    </location>
    <ligand>
        <name>Zn(2+)</name>
        <dbReference type="ChEBI" id="CHEBI:29105"/>
        <label>2</label>
        <note>catalytic</note>
    </ligand>
</feature>
<feature type="binding site" evidence="8">
    <location>
        <position position="66"/>
    </location>
    <ligand>
        <name>Zn(2+)</name>
        <dbReference type="ChEBI" id="CHEBI:29105"/>
        <label>2</label>
        <note>catalytic</note>
    </ligand>
</feature>
<dbReference type="HAMAP" id="MF_01818">
    <property type="entry name" value="RNase_Z_BN"/>
    <property type="match status" value="1"/>
</dbReference>
<dbReference type="Gene3D" id="3.60.15.10">
    <property type="entry name" value="Ribonuclease Z/Hydroxyacylglutathione hydrolase-like"/>
    <property type="match status" value="1"/>
</dbReference>
<evidence type="ECO:0000256" key="7">
    <source>
        <dbReference type="ARBA" id="ARBA00022833"/>
    </source>
</evidence>
<dbReference type="PANTHER" id="PTHR46018">
    <property type="entry name" value="ZINC PHOSPHODIESTERASE ELAC PROTEIN 1"/>
    <property type="match status" value="1"/>
</dbReference>
<feature type="binding site" evidence="8">
    <location>
        <position position="211"/>
    </location>
    <ligand>
        <name>Zn(2+)</name>
        <dbReference type="ChEBI" id="CHEBI:29105"/>
        <label>1</label>
        <note>catalytic</note>
    </ligand>
</feature>
<protein>
    <recommendedName>
        <fullName evidence="8">Ribonuclease Z</fullName>
        <shortName evidence="8">RNase Z</shortName>
        <ecNumber evidence="8">3.1.26.11</ecNumber>
    </recommendedName>
    <alternativeName>
        <fullName evidence="8">tRNA 3 endonuclease</fullName>
    </alternativeName>
    <alternativeName>
        <fullName evidence="8">tRNase Z</fullName>
    </alternativeName>
</protein>
<gene>
    <name evidence="8" type="primary">rnz</name>
    <name evidence="10" type="ORF">NK6_8003</name>
</gene>
<feature type="binding site" evidence="8">
    <location>
        <position position="65"/>
    </location>
    <ligand>
        <name>Zn(2+)</name>
        <dbReference type="ChEBI" id="CHEBI:29105"/>
        <label>2</label>
        <note>catalytic</note>
    </ligand>
</feature>
<dbReference type="GO" id="GO:0008270">
    <property type="term" value="F:zinc ion binding"/>
    <property type="evidence" value="ECO:0007669"/>
    <property type="project" value="UniProtKB-UniRule"/>
</dbReference>
<evidence type="ECO:0000256" key="2">
    <source>
        <dbReference type="ARBA" id="ARBA00022694"/>
    </source>
</evidence>
<evidence type="ECO:0000256" key="3">
    <source>
        <dbReference type="ARBA" id="ARBA00022722"/>
    </source>
</evidence>
<keyword evidence="3 8" id="KW-0540">Nuclease</keyword>
<name>A0A0E4BVF2_9BRAD</name>
<dbReference type="InterPro" id="IPR036866">
    <property type="entry name" value="RibonucZ/Hydroxyglut_hydro"/>
</dbReference>
<sequence>MFALTFLGTSASVPSAERNHPALLVEAAGKRILIDCGEGTQRQLLRSGAGFRRLDRILLTHAHLDHVLGIPGLFSTLGLRQSSDVMTIHGGPGTLDIVIRMLAGLWGAGRAPIPVEFAALSEGQVIDAGGFTIDCFPVRHRDTDSFGFVFQSPARRHLLSDRLSSLGVPDGPLRGELAQGRPVVIEGGRTIDPEDVLGPPSGGRKLVVIGDTEATAGLSQYVADADMLVIEATFLDRDASTARDYGHLTAAEAAAFAAANNVGQLVLTHMSGRYEDEEILAEAARIFPNSRIAADFDHIVV</sequence>
<comment type="subunit">
    <text evidence="1 8">Homodimer.</text>
</comment>
<accession>A0A0E4BVF2</accession>
<reference evidence="10 11" key="1">
    <citation type="submission" date="2014-11" db="EMBL/GenBank/DDBJ databases">
        <title>Symbiosis island explosion on the genome of extra-slow-growing strains of soybean bradyrhizobia with massive insertion sequences.</title>
        <authorList>
            <person name="Iida T."/>
            <person name="Minamisawa K."/>
        </authorList>
    </citation>
    <scope>NUCLEOTIDE SEQUENCE [LARGE SCALE GENOMIC DNA]</scope>
    <source>
        <strain evidence="10 11">NK6</strain>
    </source>
</reference>
<feature type="domain" description="Metallo-beta-lactamase" evidence="9">
    <location>
        <begin position="19"/>
        <end position="201"/>
    </location>
</feature>
<feature type="active site" description="Proton acceptor" evidence="8">
    <location>
        <position position="65"/>
    </location>
</feature>
<evidence type="ECO:0000256" key="1">
    <source>
        <dbReference type="ARBA" id="ARBA00011738"/>
    </source>
</evidence>
<feature type="binding site" evidence="8">
    <location>
        <position position="269"/>
    </location>
    <ligand>
        <name>Zn(2+)</name>
        <dbReference type="ChEBI" id="CHEBI:29105"/>
        <label>2</label>
        <note>catalytic</note>
    </ligand>
</feature>
<dbReference type="Proteomes" id="UP000063308">
    <property type="component" value="Chromosome"/>
</dbReference>
<evidence type="ECO:0000256" key="8">
    <source>
        <dbReference type="HAMAP-Rule" id="MF_01818"/>
    </source>
</evidence>
<dbReference type="InterPro" id="IPR013471">
    <property type="entry name" value="RNase_Z/BN"/>
</dbReference>
<dbReference type="PANTHER" id="PTHR46018:SF7">
    <property type="entry name" value="RIBONUCLEASE Z"/>
    <property type="match status" value="1"/>
</dbReference>
<evidence type="ECO:0000313" key="11">
    <source>
        <dbReference type="Proteomes" id="UP000063308"/>
    </source>
</evidence>
<comment type="cofactor">
    <cofactor evidence="8">
        <name>Zn(2+)</name>
        <dbReference type="ChEBI" id="CHEBI:29105"/>
    </cofactor>
    <text evidence="8">Binds 2 Zn(2+) ions.</text>
</comment>
<proteinExistence type="inferred from homology"/>
<dbReference type="SMART" id="SM00849">
    <property type="entry name" value="Lactamase_B"/>
    <property type="match status" value="1"/>
</dbReference>
<dbReference type="NCBIfam" id="TIGR02651">
    <property type="entry name" value="RNase_Z"/>
    <property type="match status" value="1"/>
</dbReference>
<dbReference type="CDD" id="cd07717">
    <property type="entry name" value="RNaseZ_ZiPD-like_MBL-fold"/>
    <property type="match status" value="1"/>
</dbReference>
<feature type="binding site" evidence="8">
    <location>
        <position position="61"/>
    </location>
    <ligand>
        <name>Zn(2+)</name>
        <dbReference type="ChEBI" id="CHEBI:29105"/>
        <label>1</label>
        <note>catalytic</note>
    </ligand>
</feature>
<dbReference type="InterPro" id="IPR001279">
    <property type="entry name" value="Metallo-B-lactamas"/>
</dbReference>
<feature type="binding site" evidence="8">
    <location>
        <position position="63"/>
    </location>
    <ligand>
        <name>Zn(2+)</name>
        <dbReference type="ChEBI" id="CHEBI:29105"/>
        <label>1</label>
        <note>catalytic</note>
    </ligand>
</feature>
<dbReference type="EMBL" id="AP014685">
    <property type="protein sequence ID" value="BAR61154.1"/>
    <property type="molecule type" value="Genomic_DNA"/>
</dbReference>
<keyword evidence="5 8" id="KW-0255">Endonuclease</keyword>
<keyword evidence="2 8" id="KW-0819">tRNA processing</keyword>
<organism evidence="10 11">
    <name type="scientific">Bradyrhizobium diazoefficiens</name>
    <dbReference type="NCBI Taxonomy" id="1355477"/>
    <lineage>
        <taxon>Bacteria</taxon>
        <taxon>Pseudomonadati</taxon>
        <taxon>Pseudomonadota</taxon>
        <taxon>Alphaproteobacteria</taxon>
        <taxon>Hyphomicrobiales</taxon>
        <taxon>Nitrobacteraceae</taxon>
        <taxon>Bradyrhizobium</taxon>
    </lineage>
</organism>
<dbReference type="Pfam" id="PF23023">
    <property type="entry name" value="Anti-Pycsar_Apyc1"/>
    <property type="match status" value="1"/>
</dbReference>
<dbReference type="SUPFAM" id="SSF56281">
    <property type="entry name" value="Metallo-hydrolase/oxidoreductase"/>
    <property type="match status" value="1"/>
</dbReference>
<evidence type="ECO:0000256" key="4">
    <source>
        <dbReference type="ARBA" id="ARBA00022723"/>
    </source>
</evidence>
<keyword evidence="7 8" id="KW-0862">Zinc</keyword>